<reference evidence="1 2" key="1">
    <citation type="submission" date="2016-03" db="EMBL/GenBank/DDBJ databases">
        <title>Draft genome sequence of the Vibrio tubiashii subs. europaeus.</title>
        <authorList>
            <person name="Spinard E."/>
            <person name="Dubert J."/>
            <person name="Nelson D.R."/>
            <person name="Barja J.L."/>
        </authorList>
    </citation>
    <scope>NUCLEOTIDE SEQUENCE [LARGE SCALE GENOMIC DNA]</scope>
    <source>
        <strain evidence="2">PP-638</strain>
    </source>
</reference>
<evidence type="ECO:0000313" key="1">
    <source>
        <dbReference type="EMBL" id="OAM98789.1"/>
    </source>
</evidence>
<dbReference type="GeneID" id="78076950"/>
<gene>
    <name evidence="1" type="ORF">AZ468_14630</name>
</gene>
<dbReference type="OrthoDB" id="5866700at2"/>
<comment type="caution">
    <text evidence="1">The sequence shown here is derived from an EMBL/GenBank/DDBJ whole genome shotgun (WGS) entry which is preliminary data.</text>
</comment>
<accession>A0A178JAZ6</accession>
<dbReference type="EMBL" id="LUAX01000005">
    <property type="protein sequence ID" value="OAM98789.1"/>
    <property type="molecule type" value="Genomic_DNA"/>
</dbReference>
<sequence length="278" mass="30344">MSYIIPPPIKIEFPEQVALSDSIGGSRTDVAASELAVKLLADQMRALGMTNLLINPRGKINQANESDGVIAADDYFCDGWKAGANGAQVYRLADGGFDLRSGSIVQLIPNDLEALRLVRTNLDVISGSPVMKVNGAAEKAVAGAGEYIEIEVSGDNSKFTRLVAAESTTKPLYQQMSDELAPCEQFYRREQRSISDYANNGKVLFSYGLKGVSFPRMTKTPAVEIVRVNAYNIGSGFEITDKCSVVAVYQESFLLKVYHTADLCSSYDWIEYIVDARP</sequence>
<protein>
    <submittedName>
        <fullName evidence="1">Uncharacterized protein</fullName>
    </submittedName>
</protein>
<dbReference type="AlphaFoldDB" id="A0A178JAZ6"/>
<dbReference type="RefSeq" id="WP_069668028.1">
    <property type="nucleotide sequence ID" value="NZ_JAPFIM010000022.1"/>
</dbReference>
<organism evidence="1 2">
    <name type="scientific">Vibrio europaeus</name>
    <dbReference type="NCBI Taxonomy" id="300876"/>
    <lineage>
        <taxon>Bacteria</taxon>
        <taxon>Pseudomonadati</taxon>
        <taxon>Pseudomonadota</taxon>
        <taxon>Gammaproteobacteria</taxon>
        <taxon>Vibrionales</taxon>
        <taxon>Vibrionaceae</taxon>
        <taxon>Vibrio</taxon>
        <taxon>Vibrio oreintalis group</taxon>
    </lineage>
</organism>
<evidence type="ECO:0000313" key="2">
    <source>
        <dbReference type="Proteomes" id="UP000094761"/>
    </source>
</evidence>
<name>A0A178JAZ6_9VIBR</name>
<proteinExistence type="predicted"/>
<dbReference type="Proteomes" id="UP000094761">
    <property type="component" value="Unassembled WGS sequence"/>
</dbReference>